<name>A0A0P6XBY8_9CHLR</name>
<gene>
    <name evidence="1" type="ORF">ADN01_13830</name>
</gene>
<dbReference type="EMBL" id="LGCM01000046">
    <property type="protein sequence ID" value="KPL79758.1"/>
    <property type="molecule type" value="Genomic_DNA"/>
</dbReference>
<evidence type="ECO:0000313" key="2">
    <source>
        <dbReference type="Proteomes" id="UP000050501"/>
    </source>
</evidence>
<dbReference type="Gene3D" id="3.30.530.20">
    <property type="match status" value="1"/>
</dbReference>
<keyword evidence="2" id="KW-1185">Reference proteome</keyword>
<dbReference type="Proteomes" id="UP000050501">
    <property type="component" value="Unassembled WGS sequence"/>
</dbReference>
<evidence type="ECO:0008006" key="3">
    <source>
        <dbReference type="Google" id="ProtNLM"/>
    </source>
</evidence>
<dbReference type="RefSeq" id="WP_062417274.1">
    <property type="nucleotide sequence ID" value="NZ_DF967974.1"/>
</dbReference>
<dbReference type="AlphaFoldDB" id="A0A0P6XBY8"/>
<dbReference type="OrthoDB" id="9793552at2"/>
<dbReference type="SUPFAM" id="SSF55961">
    <property type="entry name" value="Bet v1-like"/>
    <property type="match status" value="1"/>
</dbReference>
<reference evidence="1 2" key="1">
    <citation type="submission" date="2015-07" db="EMBL/GenBank/DDBJ databases">
        <title>Genome sequence of Levilinea saccharolytica DSM 16555.</title>
        <authorList>
            <person name="Hemp J."/>
            <person name="Ward L.M."/>
            <person name="Pace L.A."/>
            <person name="Fischer W.W."/>
        </authorList>
    </citation>
    <scope>NUCLEOTIDE SEQUENCE [LARGE SCALE GENOMIC DNA]</scope>
    <source>
        <strain evidence="1 2">KIBI-1</strain>
    </source>
</reference>
<comment type="caution">
    <text evidence="1">The sequence shown here is derived from an EMBL/GenBank/DDBJ whole genome shotgun (WGS) entry which is preliminary data.</text>
</comment>
<evidence type="ECO:0000313" key="1">
    <source>
        <dbReference type="EMBL" id="KPL79758.1"/>
    </source>
</evidence>
<protein>
    <recommendedName>
        <fullName evidence="3">Cyclase</fullName>
    </recommendedName>
</protein>
<dbReference type="STRING" id="229921.ADN01_13830"/>
<sequence>MPRFEHCFEVNAPLEAVAEFHRDARALRRLTPPPMWAQFHRVEPLGEGSEAEFTLWLGPLPLRWLARHQGVSPLNGFTDVQERGPLLRWAHTHRYEAAGEGRTRVVDQVDFVHLPGWRGWGTRLLFSRAGLAFLFAYRAWVTRRALRGA</sequence>
<dbReference type="InterPro" id="IPR023393">
    <property type="entry name" value="START-like_dom_sf"/>
</dbReference>
<organism evidence="1 2">
    <name type="scientific">Levilinea saccharolytica</name>
    <dbReference type="NCBI Taxonomy" id="229921"/>
    <lineage>
        <taxon>Bacteria</taxon>
        <taxon>Bacillati</taxon>
        <taxon>Chloroflexota</taxon>
        <taxon>Anaerolineae</taxon>
        <taxon>Anaerolineales</taxon>
        <taxon>Anaerolineaceae</taxon>
        <taxon>Levilinea</taxon>
    </lineage>
</organism>
<proteinExistence type="predicted"/>
<accession>A0A0P6XBY8</accession>